<name>A0A1I0D001_9FIRM</name>
<evidence type="ECO:0000313" key="2">
    <source>
        <dbReference type="Proteomes" id="UP000199800"/>
    </source>
</evidence>
<gene>
    <name evidence="1" type="ORF">SAMN04487772_11246</name>
</gene>
<protein>
    <submittedName>
        <fullName evidence="1">Uncharacterized protein</fullName>
    </submittedName>
</protein>
<reference evidence="1 2" key="1">
    <citation type="submission" date="2016-10" db="EMBL/GenBank/DDBJ databases">
        <authorList>
            <person name="de Groot N.N."/>
        </authorList>
    </citation>
    <scope>NUCLEOTIDE SEQUENCE [LARGE SCALE GENOMIC DNA]</scope>
    <source>
        <strain evidence="1 2">DSM 1801</strain>
    </source>
</reference>
<dbReference type="Proteomes" id="UP000199800">
    <property type="component" value="Unassembled WGS sequence"/>
</dbReference>
<accession>A0A1I0D001</accession>
<dbReference type="AlphaFoldDB" id="A0A1I0D001"/>
<evidence type="ECO:0000313" key="1">
    <source>
        <dbReference type="EMBL" id="SET25455.1"/>
    </source>
</evidence>
<proteinExistence type="predicted"/>
<dbReference type="EMBL" id="FOHN01000012">
    <property type="protein sequence ID" value="SET25455.1"/>
    <property type="molecule type" value="Genomic_DNA"/>
</dbReference>
<organism evidence="1 2">
    <name type="scientific">[Clostridium] polysaccharolyticum</name>
    <dbReference type="NCBI Taxonomy" id="29364"/>
    <lineage>
        <taxon>Bacteria</taxon>
        <taxon>Bacillati</taxon>
        <taxon>Bacillota</taxon>
        <taxon>Clostridia</taxon>
        <taxon>Lachnospirales</taxon>
        <taxon>Lachnospiraceae</taxon>
    </lineage>
</organism>
<sequence>MLDSTLSLREIEHELREAITKRKGTIRTIGDLELTSEDYKILSLRFRGFRKYQNDINIYEQFTLSLLAFGSYQFMGEEDPLKIVEKINEIASVIPQYLQRKILDEFDSAIKEYSLSNPSIHLKTVPQLISLFLLGSYNTDTFYHQYFAEIENCSDEDFTEEYIEKLDRKYFYREYAIYEKEVLNHAFGMQRRAFLDCMNNKLDIKEMLVKYTRLPYRFIKNCCEWCECHEKKNSLKVVK</sequence>
<keyword evidence="2" id="KW-1185">Reference proteome</keyword>